<evidence type="ECO:0000256" key="1">
    <source>
        <dbReference type="SAM" id="MobiDB-lite"/>
    </source>
</evidence>
<name>A0AAW7JPN6_9ACTN</name>
<dbReference type="AlphaFoldDB" id="A0AAW7JPN6"/>
<keyword evidence="2" id="KW-0472">Membrane</keyword>
<sequence>MASIMNDYATKMNQIALTPRMRSALAERIAAERARVQQQPRTAVSQPSASTERRRGRVFTRRRAIAVAACTAGLALGCTALGILWAPSEDHASAPSATQSDQTGGSSNSSAAAAAQASFVLAAHADGTPVEDRSDTVLAGPGFMDSVSSWGAGPADEGDGIRVHAVFNIDLHTYGEDITQLDYRIDGDETAQLCYLGSRNYRMPDGTYEEMHGQSMTITQDMLDRIGTIDGGTFSVELNYALPDNFWAIYEGARQESTDEFRFESIAYGAQLLAGRTITITATFVDGTTLTHEYRIDPVDTFKETLMANDKAFHDSFDDESTDEFVPEPLFTIEQVS</sequence>
<organism evidence="3 4">
    <name type="scientific">Collinsella ihumii</name>
    <dbReference type="NCBI Taxonomy" id="1720204"/>
    <lineage>
        <taxon>Bacteria</taxon>
        <taxon>Bacillati</taxon>
        <taxon>Actinomycetota</taxon>
        <taxon>Coriobacteriia</taxon>
        <taxon>Coriobacteriales</taxon>
        <taxon>Coriobacteriaceae</taxon>
        <taxon>Collinsella</taxon>
    </lineage>
</organism>
<feature type="transmembrane region" description="Helical" evidence="2">
    <location>
        <begin position="64"/>
        <end position="86"/>
    </location>
</feature>
<evidence type="ECO:0000313" key="3">
    <source>
        <dbReference type="EMBL" id="MDN0068372.1"/>
    </source>
</evidence>
<proteinExistence type="predicted"/>
<protein>
    <submittedName>
        <fullName evidence="3">Uncharacterized protein</fullName>
    </submittedName>
</protein>
<dbReference type="RefSeq" id="WP_289826513.1">
    <property type="nucleotide sequence ID" value="NZ_JAUEIR010000001.1"/>
</dbReference>
<evidence type="ECO:0000313" key="4">
    <source>
        <dbReference type="Proteomes" id="UP001168505"/>
    </source>
</evidence>
<keyword evidence="2" id="KW-0812">Transmembrane</keyword>
<accession>A0AAW7JPN6</accession>
<dbReference type="EMBL" id="JAUEIR010000001">
    <property type="protein sequence ID" value="MDN0068372.1"/>
    <property type="molecule type" value="Genomic_DNA"/>
</dbReference>
<keyword evidence="2" id="KW-1133">Transmembrane helix</keyword>
<comment type="caution">
    <text evidence="3">The sequence shown here is derived from an EMBL/GenBank/DDBJ whole genome shotgun (WGS) entry which is preliminary data.</text>
</comment>
<feature type="compositionally biased region" description="Polar residues" evidence="1">
    <location>
        <begin position="36"/>
        <end position="50"/>
    </location>
</feature>
<feature type="region of interest" description="Disordered" evidence="1">
    <location>
        <begin position="33"/>
        <end position="56"/>
    </location>
</feature>
<evidence type="ECO:0000256" key="2">
    <source>
        <dbReference type="SAM" id="Phobius"/>
    </source>
</evidence>
<reference evidence="3" key="1">
    <citation type="submission" date="2023-06" db="EMBL/GenBank/DDBJ databases">
        <authorList>
            <person name="Zeman M."/>
            <person name="Kubasova T."/>
            <person name="Jahodarova E."/>
            <person name="Nykrynova M."/>
            <person name="Rychlik I."/>
        </authorList>
    </citation>
    <scope>NUCLEOTIDE SEQUENCE</scope>
    <source>
        <strain evidence="3">15_COKtk</strain>
    </source>
</reference>
<gene>
    <name evidence="3" type="ORF">QVN40_01490</name>
</gene>
<reference evidence="3" key="2">
    <citation type="submission" date="2023-08" db="EMBL/GenBank/DDBJ databases">
        <title>Identification and characterization of horizontal gene transfer across gut microbiota members of farm animals based on homology search.</title>
        <authorList>
            <person name="Schwarzerova J."/>
            <person name="Nykrynova M."/>
            <person name="Jureckova K."/>
            <person name="Cejkova D."/>
            <person name="Rychlik I."/>
        </authorList>
    </citation>
    <scope>NUCLEOTIDE SEQUENCE</scope>
    <source>
        <strain evidence="3">15_COKtk</strain>
    </source>
</reference>
<dbReference type="Proteomes" id="UP001168505">
    <property type="component" value="Unassembled WGS sequence"/>
</dbReference>